<organism evidence="1 2">
    <name type="scientific">Rickettsia tamurae subsp. buchneri</name>
    <dbReference type="NCBI Taxonomy" id="1462938"/>
    <lineage>
        <taxon>Bacteria</taxon>
        <taxon>Pseudomonadati</taxon>
        <taxon>Pseudomonadota</taxon>
        <taxon>Alphaproteobacteria</taxon>
        <taxon>Rickettsiales</taxon>
        <taxon>Rickettsiaceae</taxon>
        <taxon>Rickettsieae</taxon>
        <taxon>Rickettsia</taxon>
        <taxon>spotted fever group</taxon>
    </lineage>
</organism>
<dbReference type="RefSeq" id="WP_008581454.1">
    <property type="nucleotide sequence ID" value="NZ_JFKF01000206.1"/>
</dbReference>
<proteinExistence type="predicted"/>
<gene>
    <name evidence="1" type="ORF">REISMN_08545</name>
</gene>
<protein>
    <recommendedName>
        <fullName evidence="3">Transposase</fullName>
    </recommendedName>
</protein>
<dbReference type="AlphaFoldDB" id="A0A8E0WK83"/>
<evidence type="ECO:0008006" key="3">
    <source>
        <dbReference type="Google" id="ProtNLM"/>
    </source>
</evidence>
<evidence type="ECO:0000313" key="1">
    <source>
        <dbReference type="EMBL" id="KDO02145.1"/>
    </source>
</evidence>
<keyword evidence="1" id="KW-0614">Plasmid</keyword>
<geneLocation type="plasmid" evidence="1">
    <name>pREISMN_2</name>
</geneLocation>
<dbReference type="EMBL" id="JFKF01000206">
    <property type="protein sequence ID" value="KDO02145.1"/>
    <property type="molecule type" value="Genomic_DNA"/>
</dbReference>
<accession>A0A8E0WK83</accession>
<dbReference type="Proteomes" id="UP000027161">
    <property type="component" value="Unassembled WGS sequence"/>
</dbReference>
<reference evidence="1 2" key="1">
    <citation type="submission" date="2014-02" db="EMBL/GenBank/DDBJ databases">
        <title>Draft genome sequence of Rickettsia buchneri sp. nov. ISO7T.</title>
        <authorList>
            <person name="Felsheim R.F."/>
            <person name="Kurtti T.J."/>
            <person name="Munderloh U.G."/>
        </authorList>
    </citation>
    <scope>NUCLEOTIDE SEQUENCE [LARGE SCALE GENOMIC DNA]</scope>
    <source>
        <strain evidence="2">ISO7</strain>
        <plasmid evidence="1">pREISMN_2</plasmid>
    </source>
</reference>
<sequence length="158" mass="18501">MPYKERARTGLPRKTDKPKYKVTNWSQYNQSLRQRWMISLYFPKGDLESLFINAQPYVKGDSGRTSTYLTPYIHLIYTLYRLFGFVQSQITGYFEDLWRSKDLKIPVPSFGHLCDLFSKIPLEVKQFCNKLAQRTKNGESISLILDNASFVLIEELNS</sequence>
<keyword evidence="2" id="KW-1185">Reference proteome</keyword>
<evidence type="ECO:0000313" key="2">
    <source>
        <dbReference type="Proteomes" id="UP000027161"/>
    </source>
</evidence>
<comment type="caution">
    <text evidence="1">The sequence shown here is derived from an EMBL/GenBank/DDBJ whole genome shotgun (WGS) entry which is preliminary data.</text>
</comment>
<name>A0A8E0WK83_9RICK</name>